<keyword evidence="7" id="KW-1185">Reference proteome</keyword>
<evidence type="ECO:0000313" key="7">
    <source>
        <dbReference type="Proteomes" id="UP000886653"/>
    </source>
</evidence>
<dbReference type="InterPro" id="IPR000700">
    <property type="entry name" value="PAS-assoc_C"/>
</dbReference>
<dbReference type="NCBIfam" id="TIGR00229">
    <property type="entry name" value="sensory_box"/>
    <property type="match status" value="1"/>
</dbReference>
<dbReference type="Proteomes" id="UP000886653">
    <property type="component" value="Unassembled WGS sequence"/>
</dbReference>
<protein>
    <recommendedName>
        <fullName evidence="5">PAC domain-containing protein</fullName>
    </recommendedName>
</protein>
<dbReference type="Pfam" id="PF13426">
    <property type="entry name" value="PAS_9"/>
    <property type="match status" value="1"/>
</dbReference>
<dbReference type="SUPFAM" id="SSF55785">
    <property type="entry name" value="PYP-like sensor domain (PAS domain)"/>
    <property type="match status" value="1"/>
</dbReference>
<comment type="caution">
    <text evidence="6">The sequence shown here is derived from an EMBL/GenBank/DDBJ whole genome shotgun (WGS) entry which is preliminary data.</text>
</comment>
<feature type="compositionally biased region" description="Polar residues" evidence="4">
    <location>
        <begin position="500"/>
        <end position="511"/>
    </location>
</feature>
<dbReference type="EMBL" id="MU167429">
    <property type="protein sequence ID" value="KAG0140644.1"/>
    <property type="molecule type" value="Genomic_DNA"/>
</dbReference>
<evidence type="ECO:0000256" key="2">
    <source>
        <dbReference type="ARBA" id="ARBA00022643"/>
    </source>
</evidence>
<dbReference type="PROSITE" id="PS50113">
    <property type="entry name" value="PAC"/>
    <property type="match status" value="1"/>
</dbReference>
<dbReference type="InterPro" id="IPR000014">
    <property type="entry name" value="PAS"/>
</dbReference>
<feature type="region of interest" description="Disordered" evidence="4">
    <location>
        <begin position="487"/>
        <end position="519"/>
    </location>
</feature>
<keyword evidence="1" id="KW-0285">Flavoprotein</keyword>
<feature type="compositionally biased region" description="Low complexity" evidence="4">
    <location>
        <begin position="12"/>
        <end position="24"/>
    </location>
</feature>
<evidence type="ECO:0000313" key="6">
    <source>
        <dbReference type="EMBL" id="KAG0140644.1"/>
    </source>
</evidence>
<evidence type="ECO:0000256" key="1">
    <source>
        <dbReference type="ARBA" id="ARBA00022630"/>
    </source>
</evidence>
<dbReference type="PANTHER" id="PTHR47429:SF2">
    <property type="entry name" value="PROTEIN TWIN LOV 1"/>
    <property type="match status" value="1"/>
</dbReference>
<dbReference type="OrthoDB" id="447251at2759"/>
<keyword evidence="2" id="KW-0288">FMN</keyword>
<feature type="region of interest" description="Disordered" evidence="4">
    <location>
        <begin position="1"/>
        <end position="50"/>
    </location>
</feature>
<dbReference type="Gene3D" id="3.30.450.20">
    <property type="entry name" value="PAS domain"/>
    <property type="match status" value="1"/>
</dbReference>
<reference evidence="6" key="1">
    <citation type="submission" date="2013-11" db="EMBL/GenBank/DDBJ databases">
        <title>Genome sequence of the fusiform rust pathogen reveals effectors for host alternation and coevolution with pine.</title>
        <authorList>
            <consortium name="DOE Joint Genome Institute"/>
            <person name="Smith K."/>
            <person name="Pendleton A."/>
            <person name="Kubisiak T."/>
            <person name="Anderson C."/>
            <person name="Salamov A."/>
            <person name="Aerts A."/>
            <person name="Riley R."/>
            <person name="Clum A."/>
            <person name="Lindquist E."/>
            <person name="Ence D."/>
            <person name="Campbell M."/>
            <person name="Kronenberg Z."/>
            <person name="Feau N."/>
            <person name="Dhillon B."/>
            <person name="Hamelin R."/>
            <person name="Burleigh J."/>
            <person name="Smith J."/>
            <person name="Yandell M."/>
            <person name="Nelson C."/>
            <person name="Grigoriev I."/>
            <person name="Davis J."/>
        </authorList>
    </citation>
    <scope>NUCLEOTIDE SEQUENCE</scope>
    <source>
        <strain evidence="6">G11</strain>
    </source>
</reference>
<feature type="domain" description="PAC" evidence="5">
    <location>
        <begin position="422"/>
        <end position="475"/>
    </location>
</feature>
<evidence type="ECO:0000259" key="5">
    <source>
        <dbReference type="PROSITE" id="PS50113"/>
    </source>
</evidence>
<keyword evidence="3" id="KW-0157">Chromophore</keyword>
<dbReference type="PANTHER" id="PTHR47429">
    <property type="entry name" value="PROTEIN TWIN LOV 1"/>
    <property type="match status" value="1"/>
</dbReference>
<accession>A0A9P6NAG5</accession>
<proteinExistence type="predicted"/>
<dbReference type="InterPro" id="IPR035965">
    <property type="entry name" value="PAS-like_dom_sf"/>
</dbReference>
<gene>
    <name evidence="6" type="ORF">CROQUDRAFT_136578</name>
</gene>
<sequence>MLPDLTRRRAFSRSQTQTSESTRSPIFQSRPKTADSSTRSGLLHGRPKTADSMRFPLSHLETNSQEVYPKQERTHLHALRTNRVNKNSLKYYHVEAATSCADPSQHELPNLIISNQYIPNIGAQKLRTMNSFSKLSLFELPSIKGSKQHDPNRRPADLVSEYGTSDPKFCPPRLNSSIGQETQSKLHTPSLRYGSLMADSTTPADGEMKEKLISLLDRRVFARLLECAEIREELRGWLELHEPLGPGILNLDRWQDENRLIKLTSLLRQHCDDLSSFLYRNPSTFESLEFPSEVYEKSSQKLSEMSRGLDGQHLAISQKWLMSSLYKSEFQKFITSKLTKQNRVKLARSLVPEDQSGLGESFVLFNARQSNHQIRMVSPGFTVLTGYEREGTIGARYNFHTGPRPSETSVERIQEALRNQHPCVELLINYRRDQSPYYSLLNIIPLLDKNGEVTYVLLGEVDVTRELDSFQKLYSLILPGKSPTYLAKNPINRPDKSRPTKNSVSNMQHEPTFTPGPSFIQDNIHRPRKVLGPKINDKKAASLNWLPGLMRWKRRQDSASDGKSSLVISTSSSKVPRDLKKFMLPAQQLIDTCEPTYMSDEVEETYPEAEDMETWSKVEVTECNSPFEVKETNPLTDFPLEESTCSKLRWEEFNKSLTILSYEIVSITPEALDYLGLPIETKQDVYDSPIWNLQFVDLVTGATSKHTENLRNRMTNVIQQGIAASCQCVLSYKLAGLKPRPPVGENPGAKLLLACKAH</sequence>
<evidence type="ECO:0000256" key="3">
    <source>
        <dbReference type="ARBA" id="ARBA00022991"/>
    </source>
</evidence>
<feature type="compositionally biased region" description="Polar residues" evidence="4">
    <location>
        <begin position="25"/>
        <end position="40"/>
    </location>
</feature>
<organism evidence="6 7">
    <name type="scientific">Cronartium quercuum f. sp. fusiforme G11</name>
    <dbReference type="NCBI Taxonomy" id="708437"/>
    <lineage>
        <taxon>Eukaryota</taxon>
        <taxon>Fungi</taxon>
        <taxon>Dikarya</taxon>
        <taxon>Basidiomycota</taxon>
        <taxon>Pucciniomycotina</taxon>
        <taxon>Pucciniomycetes</taxon>
        <taxon>Pucciniales</taxon>
        <taxon>Coleosporiaceae</taxon>
        <taxon>Cronartium</taxon>
    </lineage>
</organism>
<dbReference type="GO" id="GO:0005634">
    <property type="term" value="C:nucleus"/>
    <property type="evidence" value="ECO:0007669"/>
    <property type="project" value="TreeGrafter"/>
</dbReference>
<evidence type="ECO:0000256" key="4">
    <source>
        <dbReference type="SAM" id="MobiDB-lite"/>
    </source>
</evidence>
<dbReference type="AlphaFoldDB" id="A0A9P6NAG5"/>
<name>A0A9P6NAG5_9BASI</name>